<feature type="compositionally biased region" description="Low complexity" evidence="1">
    <location>
        <begin position="19"/>
        <end position="50"/>
    </location>
</feature>
<gene>
    <name evidence="2" type="ORF">J5N97_025456</name>
</gene>
<comment type="caution">
    <text evidence="2">The sequence shown here is derived from an EMBL/GenBank/DDBJ whole genome shotgun (WGS) entry which is preliminary data.</text>
</comment>
<proteinExistence type="predicted"/>
<dbReference type="EMBL" id="JAGGNH010000007">
    <property type="protein sequence ID" value="KAJ0968539.1"/>
    <property type="molecule type" value="Genomic_DNA"/>
</dbReference>
<reference evidence="2" key="1">
    <citation type="submission" date="2021-03" db="EMBL/GenBank/DDBJ databases">
        <authorList>
            <person name="Li Z."/>
            <person name="Yang C."/>
        </authorList>
    </citation>
    <scope>NUCLEOTIDE SEQUENCE</scope>
    <source>
        <strain evidence="2">Dzin_1.0</strain>
        <tissue evidence="2">Leaf</tissue>
    </source>
</reference>
<feature type="compositionally biased region" description="Low complexity" evidence="1">
    <location>
        <begin position="111"/>
        <end position="127"/>
    </location>
</feature>
<evidence type="ECO:0000313" key="2">
    <source>
        <dbReference type="EMBL" id="KAJ0968539.1"/>
    </source>
</evidence>
<organism evidence="2 3">
    <name type="scientific">Dioscorea zingiberensis</name>
    <dbReference type="NCBI Taxonomy" id="325984"/>
    <lineage>
        <taxon>Eukaryota</taxon>
        <taxon>Viridiplantae</taxon>
        <taxon>Streptophyta</taxon>
        <taxon>Embryophyta</taxon>
        <taxon>Tracheophyta</taxon>
        <taxon>Spermatophyta</taxon>
        <taxon>Magnoliopsida</taxon>
        <taxon>Liliopsida</taxon>
        <taxon>Dioscoreales</taxon>
        <taxon>Dioscoreaceae</taxon>
        <taxon>Dioscorea</taxon>
    </lineage>
</organism>
<evidence type="ECO:0000313" key="3">
    <source>
        <dbReference type="Proteomes" id="UP001085076"/>
    </source>
</evidence>
<feature type="compositionally biased region" description="Basic and acidic residues" evidence="1">
    <location>
        <begin position="86"/>
        <end position="110"/>
    </location>
</feature>
<dbReference type="AlphaFoldDB" id="A0A9D5H9N3"/>
<evidence type="ECO:0000256" key="1">
    <source>
        <dbReference type="SAM" id="MobiDB-lite"/>
    </source>
</evidence>
<keyword evidence="3" id="KW-1185">Reference proteome</keyword>
<protein>
    <submittedName>
        <fullName evidence="2">Uncharacterized protein</fullName>
    </submittedName>
</protein>
<feature type="compositionally biased region" description="Basic and acidic residues" evidence="1">
    <location>
        <begin position="136"/>
        <end position="155"/>
    </location>
</feature>
<accession>A0A9D5H9N3</accession>
<name>A0A9D5H9N3_9LILI</name>
<reference evidence="2" key="2">
    <citation type="journal article" date="2022" name="Hortic Res">
        <title>The genome of Dioscorea zingiberensis sheds light on the biosynthesis, origin and evolution of the medicinally important diosgenin saponins.</title>
        <authorList>
            <person name="Li Y."/>
            <person name="Tan C."/>
            <person name="Li Z."/>
            <person name="Guo J."/>
            <person name="Li S."/>
            <person name="Chen X."/>
            <person name="Wang C."/>
            <person name="Dai X."/>
            <person name="Yang H."/>
            <person name="Song W."/>
            <person name="Hou L."/>
            <person name="Xu J."/>
            <person name="Tong Z."/>
            <person name="Xu A."/>
            <person name="Yuan X."/>
            <person name="Wang W."/>
            <person name="Yang Q."/>
            <person name="Chen L."/>
            <person name="Sun Z."/>
            <person name="Wang K."/>
            <person name="Pan B."/>
            <person name="Chen J."/>
            <person name="Bao Y."/>
            <person name="Liu F."/>
            <person name="Qi X."/>
            <person name="Gang D.R."/>
            <person name="Wen J."/>
            <person name="Li J."/>
        </authorList>
    </citation>
    <scope>NUCLEOTIDE SEQUENCE</scope>
    <source>
        <strain evidence="2">Dzin_1.0</strain>
    </source>
</reference>
<sequence>MGGCASKPKDLNAENPDLVPAENPTTTTPEPTVNPVEPETTPTPEEVTAEVPKEKSEEKKEEAKPEEGGVTVKEEVKGGLVVESCNKVKEGGEDLSPKESETKKTDKDQEPTTTTTTTTTTPAPAAAVESAVTQNKVEEVKPETKSVEEKPREQN</sequence>
<feature type="compositionally biased region" description="Basic and acidic residues" evidence="1">
    <location>
        <begin position="51"/>
        <end position="77"/>
    </location>
</feature>
<dbReference type="Proteomes" id="UP001085076">
    <property type="component" value="Miscellaneous, Linkage group lg07"/>
</dbReference>
<feature type="region of interest" description="Disordered" evidence="1">
    <location>
        <begin position="1"/>
        <end position="155"/>
    </location>
</feature>